<reference evidence="2" key="1">
    <citation type="journal article" date="2014" name="Front. Microbiol.">
        <title>High frequency of phylogenetically diverse reductive dehalogenase-homologous genes in deep subseafloor sedimentary metagenomes.</title>
        <authorList>
            <person name="Kawai M."/>
            <person name="Futagami T."/>
            <person name="Toyoda A."/>
            <person name="Takaki Y."/>
            <person name="Nishi S."/>
            <person name="Hori S."/>
            <person name="Arai W."/>
            <person name="Tsubouchi T."/>
            <person name="Morono Y."/>
            <person name="Uchiyama I."/>
            <person name="Ito T."/>
            <person name="Fujiyama A."/>
            <person name="Inagaki F."/>
            <person name="Takami H."/>
        </authorList>
    </citation>
    <scope>NUCLEOTIDE SEQUENCE</scope>
    <source>
        <strain evidence="2">Expedition CK06-06</strain>
    </source>
</reference>
<dbReference type="InterPro" id="IPR041854">
    <property type="entry name" value="BFD-like_2Fe2S-bd_dom_sf"/>
</dbReference>
<name>X1T6W2_9ZZZZ</name>
<dbReference type="Gene3D" id="1.10.10.1100">
    <property type="entry name" value="BFD-like [2Fe-2S]-binding domain"/>
    <property type="match status" value="1"/>
</dbReference>
<dbReference type="EMBL" id="BARW01008335">
    <property type="protein sequence ID" value="GAI83310.1"/>
    <property type="molecule type" value="Genomic_DNA"/>
</dbReference>
<organism evidence="2">
    <name type="scientific">marine sediment metagenome</name>
    <dbReference type="NCBI Taxonomy" id="412755"/>
    <lineage>
        <taxon>unclassified sequences</taxon>
        <taxon>metagenomes</taxon>
        <taxon>ecological metagenomes</taxon>
    </lineage>
</organism>
<gene>
    <name evidence="2" type="ORF">S12H4_17118</name>
</gene>
<sequence>MDNVKDKNGKLVCRCEEVSEEEVRQAIADGAKTLREIKMITRAGMGLCQGRLGAEICGVIIILSKFHSSFSFGSGSISKTSRVAPLILFSFKNFINAFS</sequence>
<comment type="caution">
    <text evidence="2">The sequence shown here is derived from an EMBL/GenBank/DDBJ whole genome shotgun (WGS) entry which is preliminary data.</text>
</comment>
<dbReference type="AlphaFoldDB" id="X1T6W2"/>
<evidence type="ECO:0000313" key="2">
    <source>
        <dbReference type="EMBL" id="GAI83310.1"/>
    </source>
</evidence>
<accession>X1T6W2</accession>
<proteinExistence type="predicted"/>
<dbReference type="InterPro" id="IPR007419">
    <property type="entry name" value="BFD-like_2Fe2S-bd_dom"/>
</dbReference>
<dbReference type="Pfam" id="PF04324">
    <property type="entry name" value="Fer2_BFD"/>
    <property type="match status" value="1"/>
</dbReference>
<feature type="domain" description="BFD-like [2Fe-2S]-binding" evidence="1">
    <location>
        <begin position="11"/>
        <end position="50"/>
    </location>
</feature>
<evidence type="ECO:0000259" key="1">
    <source>
        <dbReference type="Pfam" id="PF04324"/>
    </source>
</evidence>
<protein>
    <recommendedName>
        <fullName evidence="1">BFD-like [2Fe-2S]-binding domain-containing protein</fullName>
    </recommendedName>
</protein>
<dbReference type="CDD" id="cd19946">
    <property type="entry name" value="GlpA-like_Fer2_BFD-like"/>
    <property type="match status" value="1"/>
</dbReference>